<dbReference type="GO" id="GO:0047480">
    <property type="term" value="F:UDP-N-acetylmuramoyl-tripeptide-D-alanyl-D-alanine ligase activity"/>
    <property type="evidence" value="ECO:0007669"/>
    <property type="project" value="UniProtKB-UniRule"/>
</dbReference>
<dbReference type="InterPro" id="IPR035911">
    <property type="entry name" value="MurE/MurF_N"/>
</dbReference>
<evidence type="ECO:0000256" key="9">
    <source>
        <dbReference type="ARBA" id="ARBA00023316"/>
    </source>
</evidence>
<dbReference type="GO" id="GO:0009252">
    <property type="term" value="P:peptidoglycan biosynthetic process"/>
    <property type="evidence" value="ECO:0007669"/>
    <property type="project" value="UniProtKB-UniRule"/>
</dbReference>
<dbReference type="Pfam" id="PF01225">
    <property type="entry name" value="Mur_ligase"/>
    <property type="match status" value="1"/>
</dbReference>
<evidence type="ECO:0000256" key="7">
    <source>
        <dbReference type="ARBA" id="ARBA00022984"/>
    </source>
</evidence>
<dbReference type="OrthoDB" id="9801978at2"/>
<feature type="domain" description="Mur ligase C-terminal" evidence="13">
    <location>
        <begin position="320"/>
        <end position="448"/>
    </location>
</feature>
<dbReference type="UniPathway" id="UPA00219"/>
<evidence type="ECO:0000256" key="4">
    <source>
        <dbReference type="ARBA" id="ARBA00022741"/>
    </source>
</evidence>
<keyword evidence="3 10" id="KW-0132">Cell division</keyword>
<dbReference type="RefSeq" id="WP_023069650.1">
    <property type="nucleotide sequence ID" value="NZ_AUZM01000126.1"/>
</dbReference>
<keyword evidence="6 10" id="KW-0133">Cell shape</keyword>
<evidence type="ECO:0000256" key="1">
    <source>
        <dbReference type="ARBA" id="ARBA00022490"/>
    </source>
</evidence>
<gene>
    <name evidence="10 15" type="primary">murF</name>
    <name evidence="15" type="ORF">M595_5985</name>
</gene>
<accession>U7Q8C6</accession>
<evidence type="ECO:0000256" key="8">
    <source>
        <dbReference type="ARBA" id="ARBA00023306"/>
    </source>
</evidence>
<evidence type="ECO:0000256" key="6">
    <source>
        <dbReference type="ARBA" id="ARBA00022960"/>
    </source>
</evidence>
<dbReference type="Pfam" id="PF02875">
    <property type="entry name" value="Mur_ligase_C"/>
    <property type="match status" value="1"/>
</dbReference>
<dbReference type="PATRIC" id="fig|1348334.3.peg.5731"/>
<reference evidence="15 16" key="1">
    <citation type="journal article" date="2013" name="Front. Microbiol.">
        <title>Comparative genomic analyses of the cyanobacterium, Lyngbya aestuarii BL J, a powerful hydrogen producer.</title>
        <authorList>
            <person name="Kothari A."/>
            <person name="Vaughn M."/>
            <person name="Garcia-Pichel F."/>
        </authorList>
    </citation>
    <scope>NUCLEOTIDE SEQUENCE [LARGE SCALE GENOMIC DNA]</scope>
    <source>
        <strain evidence="15 16">BL J</strain>
    </source>
</reference>
<dbReference type="InterPro" id="IPR013221">
    <property type="entry name" value="Mur_ligase_cen"/>
</dbReference>
<dbReference type="InterPro" id="IPR036615">
    <property type="entry name" value="Mur_ligase_C_dom_sf"/>
</dbReference>
<dbReference type="InterPro" id="IPR004101">
    <property type="entry name" value="Mur_ligase_C"/>
</dbReference>
<dbReference type="GO" id="GO:0051301">
    <property type="term" value="P:cell division"/>
    <property type="evidence" value="ECO:0007669"/>
    <property type="project" value="UniProtKB-KW"/>
</dbReference>
<keyword evidence="7 10" id="KW-0573">Peptidoglycan synthesis</keyword>
<dbReference type="Gene3D" id="3.90.190.20">
    <property type="entry name" value="Mur ligase, C-terminal domain"/>
    <property type="match status" value="1"/>
</dbReference>
<evidence type="ECO:0000313" key="15">
    <source>
        <dbReference type="EMBL" id="ERT04079.1"/>
    </source>
</evidence>
<dbReference type="InterPro" id="IPR036565">
    <property type="entry name" value="Mur-like_cat_sf"/>
</dbReference>
<dbReference type="SUPFAM" id="SSF63418">
    <property type="entry name" value="MurE/MurF N-terminal domain"/>
    <property type="match status" value="1"/>
</dbReference>
<dbReference type="PANTHER" id="PTHR43024">
    <property type="entry name" value="UDP-N-ACETYLMURAMOYL-TRIPEPTIDE--D-ALANYL-D-ALANINE LIGASE"/>
    <property type="match status" value="1"/>
</dbReference>
<dbReference type="PANTHER" id="PTHR43024:SF1">
    <property type="entry name" value="UDP-N-ACETYLMURAMOYL-TRIPEPTIDE--D-ALANYL-D-ALANINE LIGASE"/>
    <property type="match status" value="1"/>
</dbReference>
<keyword evidence="16" id="KW-1185">Reference proteome</keyword>
<keyword evidence="9 10" id="KW-0961">Cell wall biogenesis/degradation</keyword>
<feature type="domain" description="Mur ligase central" evidence="14">
    <location>
        <begin position="114"/>
        <end position="291"/>
    </location>
</feature>
<name>U7Q8C6_9CYAN</name>
<dbReference type="Pfam" id="PF08245">
    <property type="entry name" value="Mur_ligase_M"/>
    <property type="match status" value="1"/>
</dbReference>
<comment type="pathway">
    <text evidence="10 11">Cell wall biogenesis; peptidoglycan biosynthesis.</text>
</comment>
<dbReference type="InterPro" id="IPR000713">
    <property type="entry name" value="Mur_ligase_N"/>
</dbReference>
<dbReference type="Proteomes" id="UP000017127">
    <property type="component" value="Unassembled WGS sequence"/>
</dbReference>
<dbReference type="GO" id="GO:0005524">
    <property type="term" value="F:ATP binding"/>
    <property type="evidence" value="ECO:0007669"/>
    <property type="project" value="UniProtKB-UniRule"/>
</dbReference>
<sequence>MFSPITLTQLSQIVAEQLPPQCDTPQDAQVIAITTDTRTLQPGEAFLALRGERFDGHHFVEQAIAQGAVCAIVDADFTTDNPNLPLLTVEDTLVAYQTIARWWREQFTIPIIGVTGSVGKTTTKELIAAVLATQGNVHKTQANYNNEIGVPKTLLQLTSNHNYAVIEMAMRAKGEIALLTQIARPTIGLITNVGTAHIGRLGSEQAIAEAKCELLAEMPQNSVAVLNYDNRRLMDTAATVWSGETLTYGLEGGDLQGELIDTHTLRVEGLDLPLPLPGYHNASNFLAALAVLKIIQGPGLTPTQLYTPLQTGLSVQLPAGRSKCYELSNDIVILDETYNAGLESMIAALKLLRETLGRRHIAVLGTMKELGERSLEFHQKVGKTAQELNLDALFILADAEEARAMATGAKGLSVVEVGKMDVENIHNQIAEQLIEFIQPGDRILFKASHSVELNRVVEKVRETLESS</sequence>
<dbReference type="GO" id="GO:0071555">
    <property type="term" value="P:cell wall organization"/>
    <property type="evidence" value="ECO:0007669"/>
    <property type="project" value="UniProtKB-KW"/>
</dbReference>
<evidence type="ECO:0000313" key="16">
    <source>
        <dbReference type="Proteomes" id="UP000017127"/>
    </source>
</evidence>
<keyword evidence="4 10" id="KW-0547">Nucleotide-binding</keyword>
<comment type="similarity">
    <text evidence="10">Belongs to the MurCDEF family. MurF subfamily.</text>
</comment>
<keyword evidence="1 10" id="KW-0963">Cytoplasm</keyword>
<evidence type="ECO:0000259" key="13">
    <source>
        <dbReference type="Pfam" id="PF02875"/>
    </source>
</evidence>
<dbReference type="AlphaFoldDB" id="U7Q8C6"/>
<dbReference type="InterPro" id="IPR051046">
    <property type="entry name" value="MurCDEF_CellWall_CoF430Synth"/>
</dbReference>
<dbReference type="NCBIfam" id="TIGR01143">
    <property type="entry name" value="murF"/>
    <property type="match status" value="1"/>
</dbReference>
<dbReference type="SUPFAM" id="SSF53244">
    <property type="entry name" value="MurD-like peptide ligases, peptide-binding domain"/>
    <property type="match status" value="1"/>
</dbReference>
<dbReference type="SUPFAM" id="SSF53623">
    <property type="entry name" value="MurD-like peptide ligases, catalytic domain"/>
    <property type="match status" value="1"/>
</dbReference>
<comment type="function">
    <text evidence="10 11">Involved in cell wall formation. Catalyzes the final step in the synthesis of UDP-N-acetylmuramoyl-pentapeptide, the precursor of murein.</text>
</comment>
<dbReference type="Gene3D" id="3.40.1390.10">
    <property type="entry name" value="MurE/MurF, N-terminal domain"/>
    <property type="match status" value="1"/>
</dbReference>
<evidence type="ECO:0000259" key="14">
    <source>
        <dbReference type="Pfam" id="PF08245"/>
    </source>
</evidence>
<dbReference type="GO" id="GO:0008766">
    <property type="term" value="F:UDP-N-acetylmuramoylalanyl-D-glutamyl-2,6-diaminopimelate-D-alanyl-D-alanine ligase activity"/>
    <property type="evidence" value="ECO:0007669"/>
    <property type="project" value="RHEA"/>
</dbReference>
<feature type="domain" description="Mur ligase N-terminal catalytic" evidence="12">
    <location>
        <begin position="32"/>
        <end position="84"/>
    </location>
</feature>
<keyword evidence="8 10" id="KW-0131">Cell cycle</keyword>
<evidence type="ECO:0000256" key="10">
    <source>
        <dbReference type="HAMAP-Rule" id="MF_02019"/>
    </source>
</evidence>
<keyword evidence="5 10" id="KW-0067">ATP-binding</keyword>
<evidence type="ECO:0000256" key="11">
    <source>
        <dbReference type="RuleBase" id="RU004136"/>
    </source>
</evidence>
<dbReference type="GO" id="GO:0005737">
    <property type="term" value="C:cytoplasm"/>
    <property type="evidence" value="ECO:0007669"/>
    <property type="project" value="UniProtKB-SubCell"/>
</dbReference>
<keyword evidence="2 10" id="KW-0436">Ligase</keyword>
<feature type="binding site" evidence="10">
    <location>
        <begin position="116"/>
        <end position="122"/>
    </location>
    <ligand>
        <name>ATP</name>
        <dbReference type="ChEBI" id="CHEBI:30616"/>
    </ligand>
</feature>
<dbReference type="EC" id="6.3.2.10" evidence="10 11"/>
<organism evidence="15 16">
    <name type="scientific">Lyngbya aestuarii BL J</name>
    <dbReference type="NCBI Taxonomy" id="1348334"/>
    <lineage>
        <taxon>Bacteria</taxon>
        <taxon>Bacillati</taxon>
        <taxon>Cyanobacteriota</taxon>
        <taxon>Cyanophyceae</taxon>
        <taxon>Oscillatoriophycideae</taxon>
        <taxon>Oscillatoriales</taxon>
        <taxon>Microcoleaceae</taxon>
        <taxon>Lyngbya</taxon>
    </lineage>
</organism>
<comment type="catalytic activity">
    <reaction evidence="10 11">
        <text>D-alanyl-D-alanine + UDP-N-acetyl-alpha-D-muramoyl-L-alanyl-gamma-D-glutamyl-meso-2,6-diaminopimelate + ATP = UDP-N-acetyl-alpha-D-muramoyl-L-alanyl-gamma-D-glutamyl-meso-2,6-diaminopimeloyl-D-alanyl-D-alanine + ADP + phosphate + H(+)</text>
        <dbReference type="Rhea" id="RHEA:28374"/>
        <dbReference type="ChEBI" id="CHEBI:15378"/>
        <dbReference type="ChEBI" id="CHEBI:30616"/>
        <dbReference type="ChEBI" id="CHEBI:43474"/>
        <dbReference type="ChEBI" id="CHEBI:57822"/>
        <dbReference type="ChEBI" id="CHEBI:61386"/>
        <dbReference type="ChEBI" id="CHEBI:83905"/>
        <dbReference type="ChEBI" id="CHEBI:456216"/>
        <dbReference type="EC" id="6.3.2.10"/>
    </reaction>
</comment>
<comment type="subcellular location">
    <subcellularLocation>
        <location evidence="10 11">Cytoplasm</location>
    </subcellularLocation>
</comment>
<comment type="caution">
    <text evidence="15">The sequence shown here is derived from an EMBL/GenBank/DDBJ whole genome shotgun (WGS) entry which is preliminary data.</text>
</comment>
<dbReference type="InterPro" id="IPR005863">
    <property type="entry name" value="UDP-N-AcMur_synth"/>
</dbReference>
<evidence type="ECO:0000256" key="2">
    <source>
        <dbReference type="ARBA" id="ARBA00022598"/>
    </source>
</evidence>
<evidence type="ECO:0000259" key="12">
    <source>
        <dbReference type="Pfam" id="PF01225"/>
    </source>
</evidence>
<proteinExistence type="inferred from homology"/>
<protein>
    <recommendedName>
        <fullName evidence="10 11">UDP-N-acetylmuramoyl-tripeptide--D-alanyl-D-alanine ligase</fullName>
        <ecNumber evidence="10 11">6.3.2.10</ecNumber>
    </recommendedName>
    <alternativeName>
        <fullName evidence="10">D-alanyl-D-alanine-adding enzyme</fullName>
    </alternativeName>
</protein>
<dbReference type="EMBL" id="AUZM01000126">
    <property type="protein sequence ID" value="ERT04079.1"/>
    <property type="molecule type" value="Genomic_DNA"/>
</dbReference>
<dbReference type="Gene3D" id="3.40.1190.10">
    <property type="entry name" value="Mur-like, catalytic domain"/>
    <property type="match status" value="1"/>
</dbReference>
<dbReference type="HAMAP" id="MF_02019">
    <property type="entry name" value="MurF"/>
    <property type="match status" value="1"/>
</dbReference>
<evidence type="ECO:0000256" key="3">
    <source>
        <dbReference type="ARBA" id="ARBA00022618"/>
    </source>
</evidence>
<dbReference type="GO" id="GO:0008360">
    <property type="term" value="P:regulation of cell shape"/>
    <property type="evidence" value="ECO:0007669"/>
    <property type="project" value="UniProtKB-KW"/>
</dbReference>
<evidence type="ECO:0000256" key="5">
    <source>
        <dbReference type="ARBA" id="ARBA00022840"/>
    </source>
</evidence>